<sequence>FYTLDDQTRGFFVSCSLECLKNIISNVLLPQRMRWKHVSREDSSFQEKIQIVPVYDKVTKIAGPKDVISSVAKQLQFSDDEVVPRNEELQMIQVHMNPSDLSSAMGKGWRVYFENHQSDFWWATYLEEEVEKNRPASYSYLQIMFGKPYTQIWGNLSGIQRLETSLAKKGITVASKSMEVPSQIRILELDKPSEGSLHSYQKEYQVIGEPEIINSIAKSQSVGSIVHQPYQTCQIERA</sequence>
<dbReference type="EMBL" id="BARS01050607">
    <property type="protein sequence ID" value="GAG49922.1"/>
    <property type="molecule type" value="Genomic_DNA"/>
</dbReference>
<organism evidence="1">
    <name type="scientific">marine sediment metagenome</name>
    <dbReference type="NCBI Taxonomy" id="412755"/>
    <lineage>
        <taxon>unclassified sequences</taxon>
        <taxon>metagenomes</taxon>
        <taxon>ecological metagenomes</taxon>
    </lineage>
</organism>
<protein>
    <submittedName>
        <fullName evidence="1">Uncharacterized protein</fullName>
    </submittedName>
</protein>
<gene>
    <name evidence="1" type="ORF">S01H1_75514</name>
</gene>
<accession>X0YT24</accession>
<feature type="non-terminal residue" evidence="1">
    <location>
        <position position="1"/>
    </location>
</feature>
<evidence type="ECO:0000313" key="1">
    <source>
        <dbReference type="EMBL" id="GAG49922.1"/>
    </source>
</evidence>
<reference evidence="1" key="1">
    <citation type="journal article" date="2014" name="Front. Microbiol.">
        <title>High frequency of phylogenetically diverse reductive dehalogenase-homologous genes in deep subseafloor sedimentary metagenomes.</title>
        <authorList>
            <person name="Kawai M."/>
            <person name="Futagami T."/>
            <person name="Toyoda A."/>
            <person name="Takaki Y."/>
            <person name="Nishi S."/>
            <person name="Hori S."/>
            <person name="Arai W."/>
            <person name="Tsubouchi T."/>
            <person name="Morono Y."/>
            <person name="Uchiyama I."/>
            <person name="Ito T."/>
            <person name="Fujiyama A."/>
            <person name="Inagaki F."/>
            <person name="Takami H."/>
        </authorList>
    </citation>
    <scope>NUCLEOTIDE SEQUENCE</scope>
    <source>
        <strain evidence="1">Expedition CK06-06</strain>
    </source>
</reference>
<dbReference type="AlphaFoldDB" id="X0YT24"/>
<comment type="caution">
    <text evidence="1">The sequence shown here is derived from an EMBL/GenBank/DDBJ whole genome shotgun (WGS) entry which is preliminary data.</text>
</comment>
<feature type="non-terminal residue" evidence="1">
    <location>
        <position position="238"/>
    </location>
</feature>
<proteinExistence type="predicted"/>
<name>X0YT24_9ZZZZ</name>